<dbReference type="InterPro" id="IPR036388">
    <property type="entry name" value="WH-like_DNA-bd_sf"/>
</dbReference>
<comment type="caution">
    <text evidence="5">The sequence shown here is derived from an EMBL/GenBank/DDBJ whole genome shotgun (WGS) entry which is preliminary data.</text>
</comment>
<dbReference type="RefSeq" id="WP_379047161.1">
    <property type="nucleotide sequence ID" value="NZ_JBHULZ010000041.1"/>
</dbReference>
<evidence type="ECO:0000313" key="6">
    <source>
        <dbReference type="Proteomes" id="UP001597357"/>
    </source>
</evidence>
<evidence type="ECO:0000259" key="4">
    <source>
        <dbReference type="Pfam" id="PF12802"/>
    </source>
</evidence>
<evidence type="ECO:0000256" key="2">
    <source>
        <dbReference type="ARBA" id="ARBA00023125"/>
    </source>
</evidence>
<proteinExistence type="predicted"/>
<name>A0ABW5SEI9_9FLAO</name>
<evidence type="ECO:0000256" key="3">
    <source>
        <dbReference type="ARBA" id="ARBA00023163"/>
    </source>
</evidence>
<keyword evidence="2" id="KW-0238">DNA-binding</keyword>
<dbReference type="InterPro" id="IPR000835">
    <property type="entry name" value="HTH_MarR-typ"/>
</dbReference>
<reference evidence="6" key="1">
    <citation type="journal article" date="2019" name="Int. J. Syst. Evol. Microbiol.">
        <title>The Global Catalogue of Microorganisms (GCM) 10K type strain sequencing project: providing services to taxonomists for standard genome sequencing and annotation.</title>
        <authorList>
            <consortium name="The Broad Institute Genomics Platform"/>
            <consortium name="The Broad Institute Genome Sequencing Center for Infectious Disease"/>
            <person name="Wu L."/>
            <person name="Ma J."/>
        </authorList>
    </citation>
    <scope>NUCLEOTIDE SEQUENCE [LARGE SCALE GENOMIC DNA]</scope>
    <source>
        <strain evidence="6">KCTC 42255</strain>
    </source>
</reference>
<dbReference type="InterPro" id="IPR052362">
    <property type="entry name" value="HTH-GbsR_regulator"/>
</dbReference>
<gene>
    <name evidence="5" type="ORF">ACFSQ0_08975</name>
</gene>
<sequence>MVSCSEEKKKLVERLGIHFERESNITPLAARILALLILTPSEGLTFDEITQITGASKSSISTNVNLLLQLKNIDYFTKPGDRKRYFKVSKNHLEINLNENLLKVNRGLEIIDSIDQFNRKYEDDQSEKRKIRQLYQEYLRSQQENLKEAIKKISKI</sequence>
<dbReference type="PANTHER" id="PTHR38465:SF1">
    <property type="entry name" value="HTH-TYPE TRANSCRIPTIONAL REGULATOR MJ1563-RELATED"/>
    <property type="match status" value="1"/>
</dbReference>
<dbReference type="SUPFAM" id="SSF46785">
    <property type="entry name" value="Winged helix' DNA-binding domain"/>
    <property type="match status" value="1"/>
</dbReference>
<accession>A0ABW5SEI9</accession>
<protein>
    <submittedName>
        <fullName evidence="5">GbsR/MarR family transcriptional regulator</fullName>
    </submittedName>
</protein>
<dbReference type="Proteomes" id="UP001597357">
    <property type="component" value="Unassembled WGS sequence"/>
</dbReference>
<dbReference type="InterPro" id="IPR036390">
    <property type="entry name" value="WH_DNA-bd_sf"/>
</dbReference>
<feature type="domain" description="HTH marR-type" evidence="4">
    <location>
        <begin position="24"/>
        <end position="75"/>
    </location>
</feature>
<organism evidence="5 6">
    <name type="scientific">Mesonia sediminis</name>
    <dbReference type="NCBI Taxonomy" id="1703946"/>
    <lineage>
        <taxon>Bacteria</taxon>
        <taxon>Pseudomonadati</taxon>
        <taxon>Bacteroidota</taxon>
        <taxon>Flavobacteriia</taxon>
        <taxon>Flavobacteriales</taxon>
        <taxon>Flavobacteriaceae</taxon>
        <taxon>Mesonia</taxon>
    </lineage>
</organism>
<evidence type="ECO:0000313" key="5">
    <source>
        <dbReference type="EMBL" id="MFD2698121.1"/>
    </source>
</evidence>
<dbReference type="EMBL" id="JBHULZ010000041">
    <property type="protein sequence ID" value="MFD2698121.1"/>
    <property type="molecule type" value="Genomic_DNA"/>
</dbReference>
<evidence type="ECO:0000256" key="1">
    <source>
        <dbReference type="ARBA" id="ARBA00023015"/>
    </source>
</evidence>
<dbReference type="Pfam" id="PF12802">
    <property type="entry name" value="MarR_2"/>
    <property type="match status" value="1"/>
</dbReference>
<dbReference type="Gene3D" id="1.10.10.10">
    <property type="entry name" value="Winged helix-like DNA-binding domain superfamily/Winged helix DNA-binding domain"/>
    <property type="match status" value="1"/>
</dbReference>
<keyword evidence="6" id="KW-1185">Reference proteome</keyword>
<keyword evidence="3" id="KW-0804">Transcription</keyword>
<dbReference type="PANTHER" id="PTHR38465">
    <property type="entry name" value="HTH-TYPE TRANSCRIPTIONAL REGULATOR MJ1563-RELATED"/>
    <property type="match status" value="1"/>
</dbReference>
<keyword evidence="1" id="KW-0805">Transcription regulation</keyword>